<gene>
    <name evidence="2" type="ORF">OLEA9_A113506</name>
</gene>
<organism evidence="2 3">
    <name type="scientific">Olea europaea subsp. europaea</name>
    <dbReference type="NCBI Taxonomy" id="158383"/>
    <lineage>
        <taxon>Eukaryota</taxon>
        <taxon>Viridiplantae</taxon>
        <taxon>Streptophyta</taxon>
        <taxon>Embryophyta</taxon>
        <taxon>Tracheophyta</taxon>
        <taxon>Spermatophyta</taxon>
        <taxon>Magnoliopsida</taxon>
        <taxon>eudicotyledons</taxon>
        <taxon>Gunneridae</taxon>
        <taxon>Pentapetalae</taxon>
        <taxon>asterids</taxon>
        <taxon>lamiids</taxon>
        <taxon>Lamiales</taxon>
        <taxon>Oleaceae</taxon>
        <taxon>Oleeae</taxon>
        <taxon>Olea</taxon>
    </lineage>
</organism>
<dbReference type="EMBL" id="CACTIH010001953">
    <property type="protein sequence ID" value="CAA2969815.1"/>
    <property type="molecule type" value="Genomic_DNA"/>
</dbReference>
<dbReference type="GO" id="GO:0005886">
    <property type="term" value="C:plasma membrane"/>
    <property type="evidence" value="ECO:0007669"/>
    <property type="project" value="InterPro"/>
</dbReference>
<feature type="region of interest" description="Disordered" evidence="1">
    <location>
        <begin position="104"/>
        <end position="128"/>
    </location>
</feature>
<keyword evidence="3" id="KW-1185">Reference proteome</keyword>
<proteinExistence type="predicted"/>
<dbReference type="OrthoDB" id="689803at2759"/>
<dbReference type="AlphaFoldDB" id="A0A8S0QUA8"/>
<evidence type="ECO:0000313" key="2">
    <source>
        <dbReference type="EMBL" id="CAA2969815.1"/>
    </source>
</evidence>
<feature type="compositionally biased region" description="Polar residues" evidence="1">
    <location>
        <begin position="111"/>
        <end position="128"/>
    </location>
</feature>
<comment type="caution">
    <text evidence="2">The sequence shown here is derived from an EMBL/GenBank/DDBJ whole genome shotgun (WGS) entry which is preliminary data.</text>
</comment>
<dbReference type="PANTHER" id="PTHR33929">
    <property type="entry name" value="MEMBRANE-ASSOCIATED KINASE REGULATOR 2-RELATED"/>
    <property type="match status" value="1"/>
</dbReference>
<reference evidence="2 3" key="1">
    <citation type="submission" date="2019-12" db="EMBL/GenBank/DDBJ databases">
        <authorList>
            <person name="Alioto T."/>
            <person name="Alioto T."/>
            <person name="Gomez Garrido J."/>
        </authorList>
    </citation>
    <scope>NUCLEOTIDE SEQUENCE [LARGE SCALE GENOMIC DNA]</scope>
</reference>
<evidence type="ECO:0008006" key="4">
    <source>
        <dbReference type="Google" id="ProtNLM"/>
    </source>
</evidence>
<evidence type="ECO:0000313" key="3">
    <source>
        <dbReference type="Proteomes" id="UP000594638"/>
    </source>
</evidence>
<sequence length="311" mass="34954">MESLSIFKFWRNVTGDSFRNNSNDETDDEESFFDLVFTSSGCTNNEEVRKEFHFVESPRDVFMTEKNLSMDSGSKLLSPPTSLQKPGPTFKVFTLGFRESEKSEFGDELSASPSTRFSRSPKNEQSNRFTVKCKSDEVPVAPFLSRDNSLRSKLTKESSEEANIKQSVPKYLKLIKPLYVKVSKRQNEKSKFSNSVAPLCSPVREPVNLSPRKLSDSSRVGSFKIVTKHLAKSRSASAAVGLSPSSISRRDDSLLQQQDEGIQGAILHCKKSYSSSLRECSQLSRFASDPFSQKTVHPGRNSWEELKKCCI</sequence>
<dbReference type="Gramene" id="OE9A113506T1">
    <property type="protein sequence ID" value="OE9A113506C1"/>
    <property type="gene ID" value="OE9A113506"/>
</dbReference>
<dbReference type="PANTHER" id="PTHR33929:SF10">
    <property type="entry name" value="MEMBRANE-ASSOCIATED KINASE REGULATOR 2-RELATED"/>
    <property type="match status" value="1"/>
</dbReference>
<dbReference type="Proteomes" id="UP000594638">
    <property type="component" value="Unassembled WGS sequence"/>
</dbReference>
<accession>A0A8S0QUA8</accession>
<protein>
    <recommendedName>
        <fullName evidence="4">Membrane-associated kinase regulator 5</fullName>
    </recommendedName>
</protein>
<evidence type="ECO:0000256" key="1">
    <source>
        <dbReference type="SAM" id="MobiDB-lite"/>
    </source>
</evidence>
<dbReference type="InterPro" id="IPR039619">
    <property type="entry name" value="MAKR2/5"/>
</dbReference>
<name>A0A8S0QUA8_OLEEU</name>